<dbReference type="GO" id="GO:0005886">
    <property type="term" value="C:plasma membrane"/>
    <property type="evidence" value="ECO:0007669"/>
    <property type="project" value="UniProtKB-SubCell"/>
</dbReference>
<comment type="subcellular location">
    <subcellularLocation>
        <location evidence="1">Cell membrane</location>
        <topology evidence="1">Peripheral membrane protein</topology>
    </subcellularLocation>
</comment>
<gene>
    <name evidence="11" type="ORF">SAMN05216553_10456</name>
</gene>
<keyword evidence="4" id="KW-0677">Repeat</keyword>
<organism evidence="11 12">
    <name type="scientific">Lentzea fradiae</name>
    <dbReference type="NCBI Taxonomy" id="200378"/>
    <lineage>
        <taxon>Bacteria</taxon>
        <taxon>Bacillati</taxon>
        <taxon>Actinomycetota</taxon>
        <taxon>Actinomycetes</taxon>
        <taxon>Pseudonocardiales</taxon>
        <taxon>Pseudonocardiaceae</taxon>
        <taxon>Lentzea</taxon>
    </lineage>
</organism>
<name>A0A1G7PT22_9PSEU</name>
<dbReference type="Proteomes" id="UP000199623">
    <property type="component" value="Unassembled WGS sequence"/>
</dbReference>
<dbReference type="PROSITE" id="PS50893">
    <property type="entry name" value="ABC_TRANSPORTER_2"/>
    <property type="match status" value="2"/>
</dbReference>
<dbReference type="PROSITE" id="PS00211">
    <property type="entry name" value="ABC_TRANSPORTER_1"/>
    <property type="match status" value="1"/>
</dbReference>
<evidence type="ECO:0000256" key="3">
    <source>
        <dbReference type="ARBA" id="ARBA00022475"/>
    </source>
</evidence>
<keyword evidence="12" id="KW-1185">Reference proteome</keyword>
<dbReference type="OrthoDB" id="39350at2"/>
<evidence type="ECO:0000256" key="9">
    <source>
        <dbReference type="SAM" id="MobiDB-lite"/>
    </source>
</evidence>
<dbReference type="AlphaFoldDB" id="A0A1G7PT22"/>
<evidence type="ECO:0000313" key="11">
    <source>
        <dbReference type="EMBL" id="SDF89388.1"/>
    </source>
</evidence>
<dbReference type="FunFam" id="3.40.50.300:FF:000127">
    <property type="entry name" value="Ribose import ATP-binding protein RbsA"/>
    <property type="match status" value="1"/>
</dbReference>
<dbReference type="InterPro" id="IPR003439">
    <property type="entry name" value="ABC_transporter-like_ATP-bd"/>
</dbReference>
<dbReference type="RefSeq" id="WP_090048013.1">
    <property type="nucleotide sequence ID" value="NZ_FNCC01000004.1"/>
</dbReference>
<dbReference type="SMART" id="SM00382">
    <property type="entry name" value="AAA"/>
    <property type="match status" value="2"/>
</dbReference>
<dbReference type="SUPFAM" id="SSF52540">
    <property type="entry name" value="P-loop containing nucleoside triphosphate hydrolases"/>
    <property type="match status" value="2"/>
</dbReference>
<evidence type="ECO:0000256" key="5">
    <source>
        <dbReference type="ARBA" id="ARBA00022741"/>
    </source>
</evidence>
<keyword evidence="3" id="KW-1003">Cell membrane</keyword>
<dbReference type="CDD" id="cd03215">
    <property type="entry name" value="ABC_Carb_Monos_II"/>
    <property type="match status" value="1"/>
</dbReference>
<keyword evidence="8" id="KW-0472">Membrane</keyword>
<feature type="region of interest" description="Disordered" evidence="9">
    <location>
        <begin position="493"/>
        <end position="526"/>
    </location>
</feature>
<proteinExistence type="predicted"/>
<evidence type="ECO:0000256" key="7">
    <source>
        <dbReference type="ARBA" id="ARBA00022967"/>
    </source>
</evidence>
<dbReference type="PANTHER" id="PTHR43790:SF9">
    <property type="entry name" value="GALACTOFURANOSE TRANSPORTER ATP-BINDING PROTEIN YTFR"/>
    <property type="match status" value="1"/>
</dbReference>
<dbReference type="GO" id="GO:0016887">
    <property type="term" value="F:ATP hydrolysis activity"/>
    <property type="evidence" value="ECO:0007669"/>
    <property type="project" value="InterPro"/>
</dbReference>
<keyword evidence="11" id="KW-0762">Sugar transport</keyword>
<protein>
    <submittedName>
        <fullName evidence="11">Simple sugar transport system ATP-binding protein</fullName>
    </submittedName>
</protein>
<dbReference type="Gene3D" id="3.40.50.300">
    <property type="entry name" value="P-loop containing nucleotide triphosphate hydrolases"/>
    <property type="match status" value="2"/>
</dbReference>
<evidence type="ECO:0000256" key="2">
    <source>
        <dbReference type="ARBA" id="ARBA00022448"/>
    </source>
</evidence>
<keyword evidence="5" id="KW-0547">Nucleotide-binding</keyword>
<dbReference type="GO" id="GO:0005524">
    <property type="term" value="F:ATP binding"/>
    <property type="evidence" value="ECO:0007669"/>
    <property type="project" value="UniProtKB-KW"/>
</dbReference>
<reference evidence="12" key="1">
    <citation type="submission" date="2016-10" db="EMBL/GenBank/DDBJ databases">
        <authorList>
            <person name="Varghese N."/>
            <person name="Submissions S."/>
        </authorList>
    </citation>
    <scope>NUCLEOTIDE SEQUENCE [LARGE SCALE GENOMIC DNA]</scope>
    <source>
        <strain evidence="12">CGMCC 4.3506</strain>
    </source>
</reference>
<dbReference type="InterPro" id="IPR003593">
    <property type="entry name" value="AAA+_ATPase"/>
</dbReference>
<evidence type="ECO:0000259" key="10">
    <source>
        <dbReference type="PROSITE" id="PS50893"/>
    </source>
</evidence>
<accession>A0A1G7PT22</accession>
<dbReference type="STRING" id="200378.SAMN05216553_10456"/>
<evidence type="ECO:0000256" key="4">
    <source>
        <dbReference type="ARBA" id="ARBA00022737"/>
    </source>
</evidence>
<evidence type="ECO:0000256" key="6">
    <source>
        <dbReference type="ARBA" id="ARBA00022840"/>
    </source>
</evidence>
<evidence type="ECO:0000256" key="8">
    <source>
        <dbReference type="ARBA" id="ARBA00023136"/>
    </source>
</evidence>
<evidence type="ECO:0000313" key="12">
    <source>
        <dbReference type="Proteomes" id="UP000199623"/>
    </source>
</evidence>
<keyword evidence="7" id="KW-1278">Translocase</keyword>
<sequence>MSSSTSVGTDEHPAVVLTGITKRFPGVVANSDVHLTVRRGEVHALCGENGAGKSTLMKILYGMQPPDEGTIEVDGEQVRFRTPSDAIKAGIGMVHQHFMLADNLTVQENVVLGAEALHGIGKKARARIIELSGRTGLNVDPGVLVEQLGVADRQRVEILKVLYRGAKVIILDEPTAVLVPQEVDELFETVRGMQAQGYTFLFISHKLDEVRAIADSVTVIRRGTTVGSADPKTVSSRQLAEMMVGSELPSPETRESTVTDKVVLDVKGLRLLAPDGTRPILDDIDLVVRSGEVVGIAGVEGNGQTELVEAVMGMRKAGGGTITLLDKDLSKLGTLARREAGIGYVPEDRHRHGLLLTQPLWYNRILGYQTRKPTSKGVWLDIDGAKKDTERIVADFDVRTPGIDVPAAALSGGNQQKLVVGRELSGDPVLLIASHPTRGVDVGAQALIWDEIKRARAAGLAVLLISADLDELIGLSDTIKVMLRGRLVADADPSTVTPEDLGSAMTGAGSTSAAVHETATVEEGEN</sequence>
<feature type="compositionally biased region" description="Low complexity" evidence="9">
    <location>
        <begin position="502"/>
        <end position="514"/>
    </location>
</feature>
<dbReference type="EMBL" id="FNCC01000004">
    <property type="protein sequence ID" value="SDF89388.1"/>
    <property type="molecule type" value="Genomic_DNA"/>
</dbReference>
<dbReference type="Pfam" id="PF00005">
    <property type="entry name" value="ABC_tran"/>
    <property type="match status" value="2"/>
</dbReference>
<dbReference type="InterPro" id="IPR017871">
    <property type="entry name" value="ABC_transporter-like_CS"/>
</dbReference>
<dbReference type="PANTHER" id="PTHR43790">
    <property type="entry name" value="CARBOHYDRATE TRANSPORT ATP-BINDING PROTEIN MG119-RELATED"/>
    <property type="match status" value="1"/>
</dbReference>
<feature type="domain" description="ABC transporter" evidence="10">
    <location>
        <begin position="15"/>
        <end position="247"/>
    </location>
</feature>
<evidence type="ECO:0000256" key="1">
    <source>
        <dbReference type="ARBA" id="ARBA00004202"/>
    </source>
</evidence>
<feature type="domain" description="ABC transporter" evidence="10">
    <location>
        <begin position="264"/>
        <end position="509"/>
    </location>
</feature>
<dbReference type="InterPro" id="IPR027417">
    <property type="entry name" value="P-loop_NTPase"/>
</dbReference>
<keyword evidence="2" id="KW-0813">Transport</keyword>
<keyword evidence="6 11" id="KW-0067">ATP-binding</keyword>
<dbReference type="CDD" id="cd03216">
    <property type="entry name" value="ABC_Carb_Monos_I"/>
    <property type="match status" value="1"/>
</dbReference>
<dbReference type="InterPro" id="IPR050107">
    <property type="entry name" value="ABC_carbohydrate_import_ATPase"/>
</dbReference>